<organism evidence="1">
    <name type="scientific">marine metagenome</name>
    <dbReference type="NCBI Taxonomy" id="408172"/>
    <lineage>
        <taxon>unclassified sequences</taxon>
        <taxon>metagenomes</taxon>
        <taxon>ecological metagenomes</taxon>
    </lineage>
</organism>
<dbReference type="AlphaFoldDB" id="A0A382TAF9"/>
<accession>A0A382TAF9</accession>
<name>A0A382TAF9_9ZZZZ</name>
<dbReference type="EMBL" id="UINC01135143">
    <property type="protein sequence ID" value="SVD19114.1"/>
    <property type="molecule type" value="Genomic_DNA"/>
</dbReference>
<reference evidence="1" key="1">
    <citation type="submission" date="2018-05" db="EMBL/GenBank/DDBJ databases">
        <authorList>
            <person name="Lanie J.A."/>
            <person name="Ng W.-L."/>
            <person name="Kazmierczak K.M."/>
            <person name="Andrzejewski T.M."/>
            <person name="Davidsen T.M."/>
            <person name="Wayne K.J."/>
            <person name="Tettelin H."/>
            <person name="Glass J.I."/>
            <person name="Rusch D."/>
            <person name="Podicherti R."/>
            <person name="Tsui H.-C.T."/>
            <person name="Winkler M.E."/>
        </authorList>
    </citation>
    <scope>NUCLEOTIDE SEQUENCE</scope>
</reference>
<evidence type="ECO:0000313" key="1">
    <source>
        <dbReference type="EMBL" id="SVD19114.1"/>
    </source>
</evidence>
<protein>
    <submittedName>
        <fullName evidence="1">Uncharacterized protein</fullName>
    </submittedName>
</protein>
<feature type="non-terminal residue" evidence="1">
    <location>
        <position position="1"/>
    </location>
</feature>
<proteinExistence type="predicted"/>
<sequence length="48" mass="5383">IMAGINWGIAILTIYFISKVMVKSEIHDDLRLDIQPPIEVSLNKENSG</sequence>
<gene>
    <name evidence="1" type="ORF">METZ01_LOCUS371968</name>
</gene>